<dbReference type="VEuPathDB" id="PlasmoDB:AK88_05655"/>
<protein>
    <recommendedName>
        <fullName evidence="6">Phosphomannomutase</fullName>
    </recommendedName>
</protein>
<dbReference type="Proteomes" id="UP000054561">
    <property type="component" value="Unassembled WGS sequence"/>
</dbReference>
<feature type="active site" description="Proton donor/acceptor" evidence="1">
    <location>
        <position position="14"/>
    </location>
</feature>
<dbReference type="GO" id="GO:0004615">
    <property type="term" value="F:phosphomannomutase activity"/>
    <property type="evidence" value="ECO:0007669"/>
    <property type="project" value="InterPro"/>
</dbReference>
<dbReference type="GO" id="GO:0046872">
    <property type="term" value="F:metal ion binding"/>
    <property type="evidence" value="ECO:0007669"/>
    <property type="project" value="UniProtKB-KW"/>
</dbReference>
<name>A0A0D9QD15_PLAFR</name>
<dbReference type="GeneID" id="24270969"/>
<evidence type="ECO:0000256" key="2">
    <source>
        <dbReference type="PIRSR" id="PIRSR605002-2"/>
    </source>
</evidence>
<feature type="binding site" evidence="3">
    <location>
        <position position="12"/>
    </location>
    <ligand>
        <name>Mg(2+)</name>
        <dbReference type="ChEBI" id="CHEBI:18420"/>
        <label>1</label>
    </ligand>
</feature>
<keyword evidence="3" id="KW-0460">Magnesium</keyword>
<feature type="active site" description="Nucleophile" evidence="1">
    <location>
        <position position="12"/>
    </location>
</feature>
<reference evidence="4 5" key="1">
    <citation type="submission" date="2014-03" db="EMBL/GenBank/DDBJ databases">
        <title>The Genome Sequence of Plasmodium fragile nilgiri.</title>
        <authorList>
            <consortium name="The Broad Institute Genomics Platform"/>
            <consortium name="The Broad Institute Genome Sequencing Center for Infectious Disease"/>
            <person name="Neafsey D."/>
            <person name="Duraisingh M."/>
            <person name="Young S.K."/>
            <person name="Zeng Q."/>
            <person name="Gargeya S."/>
            <person name="Abouelleil A."/>
            <person name="Alvarado L."/>
            <person name="Chapman S.B."/>
            <person name="Gainer-Dewar J."/>
            <person name="Goldberg J."/>
            <person name="Griggs A."/>
            <person name="Gujja S."/>
            <person name="Hansen M."/>
            <person name="Howarth C."/>
            <person name="Imamovic A."/>
            <person name="Larimer J."/>
            <person name="Pearson M."/>
            <person name="Poon T.W."/>
            <person name="Priest M."/>
            <person name="Roberts A."/>
            <person name="Saif S."/>
            <person name="Shea T."/>
            <person name="Sykes S."/>
            <person name="Wortman J."/>
            <person name="Nusbaum C."/>
            <person name="Birren B."/>
        </authorList>
    </citation>
    <scope>NUCLEOTIDE SEQUENCE [LARGE SCALE GENOMIC DNA]</scope>
    <source>
        <strain evidence="5">nilgiri</strain>
    </source>
</reference>
<dbReference type="EMBL" id="KQ030433">
    <property type="protein sequence ID" value="KJP84712.1"/>
    <property type="molecule type" value="Genomic_DNA"/>
</dbReference>
<evidence type="ECO:0000313" key="4">
    <source>
        <dbReference type="EMBL" id="KJP84712.1"/>
    </source>
</evidence>
<feature type="binding site" evidence="2">
    <location>
        <position position="21"/>
    </location>
    <ligand>
        <name>alpha-D-mannose 1-phosphate</name>
        <dbReference type="ChEBI" id="CHEBI:58409"/>
    </ligand>
</feature>
<keyword evidence="5" id="KW-1185">Reference proteome</keyword>
<evidence type="ECO:0000313" key="5">
    <source>
        <dbReference type="Proteomes" id="UP000054561"/>
    </source>
</evidence>
<organism evidence="4 5">
    <name type="scientific">Plasmodium fragile</name>
    <dbReference type="NCBI Taxonomy" id="5857"/>
    <lineage>
        <taxon>Eukaryota</taxon>
        <taxon>Sar</taxon>
        <taxon>Alveolata</taxon>
        <taxon>Apicomplexa</taxon>
        <taxon>Aconoidasida</taxon>
        <taxon>Haemosporida</taxon>
        <taxon>Plasmodiidae</taxon>
        <taxon>Plasmodium</taxon>
        <taxon>Plasmodium (Plasmodium)</taxon>
    </lineage>
</organism>
<evidence type="ECO:0000256" key="1">
    <source>
        <dbReference type="PIRSR" id="PIRSR605002-1"/>
    </source>
</evidence>
<keyword evidence="3" id="KW-0479">Metal-binding</keyword>
<dbReference type="PANTHER" id="PTHR10466:SF0">
    <property type="entry name" value="PHOSPHOMANNOMUTASE"/>
    <property type="match status" value="1"/>
</dbReference>
<dbReference type="InterPro" id="IPR005002">
    <property type="entry name" value="PMM"/>
</dbReference>
<dbReference type="PANTHER" id="PTHR10466">
    <property type="entry name" value="PHOSPHOMANNOMUTASE"/>
    <property type="match status" value="1"/>
</dbReference>
<dbReference type="InterPro" id="IPR023214">
    <property type="entry name" value="HAD_sf"/>
</dbReference>
<feature type="binding site" evidence="3">
    <location>
        <position position="14"/>
    </location>
    <ligand>
        <name>Mg(2+)</name>
        <dbReference type="ChEBI" id="CHEBI:18420"/>
        <label>1</label>
    </ligand>
</feature>
<dbReference type="Gene3D" id="3.40.50.1000">
    <property type="entry name" value="HAD superfamily/HAD-like"/>
    <property type="match status" value="1"/>
</dbReference>
<accession>A0A0D9QD15</accession>
<dbReference type="OrthoDB" id="10264771at2759"/>
<dbReference type="RefSeq" id="XP_012338680.1">
    <property type="nucleotide sequence ID" value="XM_012483257.1"/>
</dbReference>
<gene>
    <name evidence="4" type="ORF">AK88_05655</name>
</gene>
<dbReference type="GO" id="GO:0006487">
    <property type="term" value="P:protein N-linked glycosylation"/>
    <property type="evidence" value="ECO:0007669"/>
    <property type="project" value="TreeGrafter"/>
</dbReference>
<dbReference type="InterPro" id="IPR036412">
    <property type="entry name" value="HAD-like_sf"/>
</dbReference>
<dbReference type="GO" id="GO:0005829">
    <property type="term" value="C:cytosol"/>
    <property type="evidence" value="ECO:0007669"/>
    <property type="project" value="TreeGrafter"/>
</dbReference>
<dbReference type="AlphaFoldDB" id="A0A0D9QD15"/>
<dbReference type="SUPFAM" id="SSF56784">
    <property type="entry name" value="HAD-like"/>
    <property type="match status" value="1"/>
</dbReference>
<evidence type="ECO:0008006" key="6">
    <source>
        <dbReference type="Google" id="ProtNLM"/>
    </source>
</evidence>
<proteinExistence type="predicted"/>
<dbReference type="GO" id="GO:0009298">
    <property type="term" value="P:GDP-mannose biosynthetic process"/>
    <property type="evidence" value="ECO:0007669"/>
    <property type="project" value="InterPro"/>
</dbReference>
<evidence type="ECO:0000256" key="3">
    <source>
        <dbReference type="PIRSR" id="PIRSR605002-3"/>
    </source>
</evidence>
<dbReference type="GO" id="GO:0006013">
    <property type="term" value="P:mannose metabolic process"/>
    <property type="evidence" value="ECO:0007669"/>
    <property type="project" value="TreeGrafter"/>
</dbReference>
<comment type="cofactor">
    <cofactor evidence="3">
        <name>Mg(2+)</name>
        <dbReference type="ChEBI" id="CHEBI:18420"/>
    </cofactor>
</comment>
<sequence length="72" mass="8263">MTFHKKRFFLFDVDGTLTHARAPIEERLVHVLRKLHSKGDVALGVVGGSDYRKIIEQIKWDAFKKRGKPEGS</sequence>